<feature type="domain" description="Voltage-dependent calcium channel alpha-2/delta subunit conserved region" evidence="2">
    <location>
        <begin position="419"/>
        <end position="534"/>
    </location>
</feature>
<dbReference type="PANTHER" id="PTHR10166">
    <property type="entry name" value="VOLTAGE-DEPENDENT CALCIUM CHANNEL SUBUNIT ALPHA-2/DELTA-RELATED"/>
    <property type="match status" value="1"/>
</dbReference>
<dbReference type="InterPro" id="IPR051173">
    <property type="entry name" value="Ca_channel_alpha-2/delta"/>
</dbReference>
<organism evidence="3 4">
    <name type="scientific">Frankliniella occidentalis</name>
    <name type="common">Western flower thrips</name>
    <name type="synonym">Euthrips occidentalis</name>
    <dbReference type="NCBI Taxonomy" id="133901"/>
    <lineage>
        <taxon>Eukaryota</taxon>
        <taxon>Metazoa</taxon>
        <taxon>Ecdysozoa</taxon>
        <taxon>Arthropoda</taxon>
        <taxon>Hexapoda</taxon>
        <taxon>Insecta</taxon>
        <taxon>Pterygota</taxon>
        <taxon>Neoptera</taxon>
        <taxon>Paraneoptera</taxon>
        <taxon>Thysanoptera</taxon>
        <taxon>Terebrantia</taxon>
        <taxon>Thripoidea</taxon>
        <taxon>Thripidae</taxon>
        <taxon>Frankliniella</taxon>
    </lineage>
</organism>
<dbReference type="GeneID" id="127749074"/>
<dbReference type="PANTHER" id="PTHR10166:SF37">
    <property type="entry name" value="STOLID, ISOFORM H"/>
    <property type="match status" value="1"/>
</dbReference>
<dbReference type="Pfam" id="PF08473">
    <property type="entry name" value="VGCC_alpha2"/>
    <property type="match status" value="1"/>
</dbReference>
<dbReference type="Gene3D" id="3.30.450.20">
    <property type="entry name" value="PAS domain"/>
    <property type="match status" value="1"/>
</dbReference>
<gene>
    <name evidence="4" type="primary">LOC127749074</name>
</gene>
<evidence type="ECO:0000259" key="2">
    <source>
        <dbReference type="Pfam" id="PF08473"/>
    </source>
</evidence>
<keyword evidence="3" id="KW-1185">Reference proteome</keyword>
<feature type="compositionally biased region" description="Pro residues" evidence="1">
    <location>
        <begin position="550"/>
        <end position="559"/>
    </location>
</feature>
<dbReference type="Proteomes" id="UP000504606">
    <property type="component" value="Unplaced"/>
</dbReference>
<accession>A0A9C6U262</accession>
<dbReference type="InterPro" id="IPR013680">
    <property type="entry name" value="VDCC_a2/dsu"/>
</dbReference>
<proteinExistence type="predicted"/>
<dbReference type="GO" id="GO:0005891">
    <property type="term" value="C:voltage-gated calcium channel complex"/>
    <property type="evidence" value="ECO:0007669"/>
    <property type="project" value="TreeGrafter"/>
</dbReference>
<feature type="region of interest" description="Disordered" evidence="1">
    <location>
        <begin position="531"/>
        <end position="566"/>
    </location>
</feature>
<evidence type="ECO:0000256" key="1">
    <source>
        <dbReference type="SAM" id="MobiDB-lite"/>
    </source>
</evidence>
<dbReference type="OrthoDB" id="10054666at2759"/>
<dbReference type="AlphaFoldDB" id="A0A9C6U262"/>
<dbReference type="GO" id="GO:0005245">
    <property type="term" value="F:voltage-gated calcium channel activity"/>
    <property type="evidence" value="ECO:0007669"/>
    <property type="project" value="TreeGrafter"/>
</dbReference>
<sequence length="727" mass="81185">MCHLSIYKKFHCGHPNYFLFNILKLFYKETLNMQTQNGDILGVAGIDVPISQIKRLIPQHKVGVNGYIFMVTNNGLVVFHPGMRPMFNGILKPGYNSVDMTELEQEDVPFLRNMSKSMKELRELIVNQTTGSVVLSIRQVYDNWHRVSRWNRRYHFQGVPDTPYSMVMAVPEDYGAFRVESGGTADKLPGMLAAERNWAVHPDWSYCACCGVPGRQGLHNRTVFARGLQQGRGRCARCEGAVGGACADSSLGAALAQDVEWTKPWFAQVSRDATVDKRWQLGNVSIAFMATHSGLTRWVTMSKNTVVRDDIDQHVRRMEASRGPDEVWYRRAVESAAAAASVHQPAYQMDQVDHWVVSVPLVDEPEADVYSEYNAAYDPDDPWAARKAGLADHWLTNGMPTRNPNDETYRQEVLEKALSKQVTMTAAVFKKKAPAAVAGLRFPQGTIRFFFEKTVGTLDCPGTVERCGDTCASDKLDCFLVDEHAIVVADETRLQAGRPLALVNRDLMVRLEAAKVFQRVTVSDYQGVCRRKDKHGDSEDEEEPAAPSTTPVPPVPLTTPKPNRWFTPVEGPAATDFQVRLRHALKPLRVKKTILQLCDMKVDLHRLGPGLHHRQSLPPLSCEKRSFAAAAVPGTNLVLLTALNNCPQLEQLEPFATKPWEATVRRGEPVFRKQGLLWPRRRPPTACYREHVGERNITQCGGAHRDRGLHLAVLAALAALPLLTASA</sequence>
<evidence type="ECO:0000313" key="4">
    <source>
        <dbReference type="RefSeq" id="XP_052121659.1"/>
    </source>
</evidence>
<protein>
    <submittedName>
        <fullName evidence="4">Voltage-dependent calcium channel subunit alpha-2/delta-4-like</fullName>
    </submittedName>
</protein>
<evidence type="ECO:0000313" key="3">
    <source>
        <dbReference type="Proteomes" id="UP000504606"/>
    </source>
</evidence>
<dbReference type="RefSeq" id="XP_052121659.1">
    <property type="nucleotide sequence ID" value="XM_052265699.1"/>
</dbReference>
<dbReference type="CDD" id="cd18774">
    <property type="entry name" value="PDC2_HK_sensor"/>
    <property type="match status" value="1"/>
</dbReference>
<dbReference type="KEGG" id="foc:127749074"/>
<reference evidence="4" key="1">
    <citation type="submission" date="2025-08" db="UniProtKB">
        <authorList>
            <consortium name="RefSeq"/>
        </authorList>
    </citation>
    <scope>IDENTIFICATION</scope>
    <source>
        <tissue evidence="4">Whole organism</tissue>
    </source>
</reference>
<name>A0A9C6U262_FRAOC</name>